<accession>A0A0E9SYF4</accession>
<organism evidence="1">
    <name type="scientific">Anguilla anguilla</name>
    <name type="common">European freshwater eel</name>
    <name type="synonym">Muraena anguilla</name>
    <dbReference type="NCBI Taxonomy" id="7936"/>
    <lineage>
        <taxon>Eukaryota</taxon>
        <taxon>Metazoa</taxon>
        <taxon>Chordata</taxon>
        <taxon>Craniata</taxon>
        <taxon>Vertebrata</taxon>
        <taxon>Euteleostomi</taxon>
        <taxon>Actinopterygii</taxon>
        <taxon>Neopterygii</taxon>
        <taxon>Teleostei</taxon>
        <taxon>Anguilliformes</taxon>
        <taxon>Anguillidae</taxon>
        <taxon>Anguilla</taxon>
    </lineage>
</organism>
<protein>
    <submittedName>
        <fullName evidence="1">Uncharacterized protein</fullName>
    </submittedName>
</protein>
<sequence length="38" mass="4409">MVQLWLAKLVALPNSTYRTLLYTHTHKCLLVVVRSIVK</sequence>
<reference evidence="1" key="2">
    <citation type="journal article" date="2015" name="Fish Shellfish Immunol.">
        <title>Early steps in the European eel (Anguilla anguilla)-Vibrio vulnificus interaction in the gills: Role of the RtxA13 toxin.</title>
        <authorList>
            <person name="Callol A."/>
            <person name="Pajuelo D."/>
            <person name="Ebbesson L."/>
            <person name="Teles M."/>
            <person name="MacKenzie S."/>
            <person name="Amaro C."/>
        </authorList>
    </citation>
    <scope>NUCLEOTIDE SEQUENCE</scope>
</reference>
<dbReference type="AlphaFoldDB" id="A0A0E9SYF4"/>
<evidence type="ECO:0000313" key="1">
    <source>
        <dbReference type="EMBL" id="JAH46272.1"/>
    </source>
</evidence>
<proteinExistence type="predicted"/>
<dbReference type="EMBL" id="GBXM01062305">
    <property type="protein sequence ID" value="JAH46272.1"/>
    <property type="molecule type" value="Transcribed_RNA"/>
</dbReference>
<reference evidence="1" key="1">
    <citation type="submission" date="2014-11" db="EMBL/GenBank/DDBJ databases">
        <authorList>
            <person name="Amaro Gonzalez C."/>
        </authorList>
    </citation>
    <scope>NUCLEOTIDE SEQUENCE</scope>
</reference>
<name>A0A0E9SYF4_ANGAN</name>